<reference evidence="1 2" key="1">
    <citation type="submission" date="2020-10" db="EMBL/GenBank/DDBJ databases">
        <title>Ramlibacter sp. HM2 16S ribosomal RNA gene Genome sequencing and assembly.</title>
        <authorList>
            <person name="Kang M."/>
        </authorList>
    </citation>
    <scope>NUCLEOTIDE SEQUENCE [LARGE SCALE GENOMIC DNA]</scope>
    <source>
        <strain evidence="1 2">HM2</strain>
    </source>
</reference>
<evidence type="ECO:0000313" key="2">
    <source>
        <dbReference type="Proteomes" id="UP000806285"/>
    </source>
</evidence>
<organism evidence="1 2">
    <name type="scientific">Ramlibacter pallidus</name>
    <dbReference type="NCBI Taxonomy" id="2780087"/>
    <lineage>
        <taxon>Bacteria</taxon>
        <taxon>Pseudomonadati</taxon>
        <taxon>Pseudomonadota</taxon>
        <taxon>Betaproteobacteria</taxon>
        <taxon>Burkholderiales</taxon>
        <taxon>Comamonadaceae</taxon>
        <taxon>Ramlibacter</taxon>
    </lineage>
</organism>
<keyword evidence="2" id="KW-1185">Reference proteome</keyword>
<protein>
    <submittedName>
        <fullName evidence="1">Uncharacterized protein</fullName>
    </submittedName>
</protein>
<name>A0ABR9S956_9BURK</name>
<dbReference type="EMBL" id="JADDIV010000006">
    <property type="protein sequence ID" value="MBE7370038.1"/>
    <property type="molecule type" value="Genomic_DNA"/>
</dbReference>
<comment type="caution">
    <text evidence="1">The sequence shown here is derived from an EMBL/GenBank/DDBJ whole genome shotgun (WGS) entry which is preliminary data.</text>
</comment>
<gene>
    <name evidence="1" type="ORF">IM787_20925</name>
</gene>
<dbReference type="Proteomes" id="UP000806285">
    <property type="component" value="Unassembled WGS sequence"/>
</dbReference>
<sequence>MVNDAASKYILTRSTVEDDSALFSTHVEIVPYGGNQRLKELVTQSSQFERQVKEALTAVHSPFRRARIKTELALRRSAMAGIVIDAVAETSTVDFVIEIRNTQRPSGLLDAVTQAIRAASTYSAFLAERGRAKPVVPVLILPVASGERKWPSRKDGALIISFNPSTSKFVGTEVLDSFEEDS</sequence>
<accession>A0ABR9S956</accession>
<evidence type="ECO:0000313" key="1">
    <source>
        <dbReference type="EMBL" id="MBE7370038.1"/>
    </source>
</evidence>
<dbReference type="RefSeq" id="WP_193678661.1">
    <property type="nucleotide sequence ID" value="NZ_JADDIV010000006.1"/>
</dbReference>
<proteinExistence type="predicted"/>